<keyword evidence="6" id="KW-0443">Lipid metabolism</keyword>
<dbReference type="InterPro" id="IPR042231">
    <property type="entry name" value="Cho/carn_acyl_trans_2"/>
</dbReference>
<dbReference type="Gene3D" id="3.30.559.10">
    <property type="entry name" value="Chloramphenicol acetyltransferase-like domain"/>
    <property type="match status" value="1"/>
</dbReference>
<dbReference type="SUPFAM" id="SSF52777">
    <property type="entry name" value="CoA-dependent acyltransferases"/>
    <property type="match status" value="2"/>
</dbReference>
<evidence type="ECO:0000256" key="2">
    <source>
        <dbReference type="ARBA" id="ARBA00005232"/>
    </source>
</evidence>
<dbReference type="InterPro" id="IPR039551">
    <property type="entry name" value="Cho/carn_acyl_trans"/>
</dbReference>
<name>A0ABN7RMQ2_OIKDI</name>
<keyword evidence="5" id="KW-0276">Fatty acid metabolism</keyword>
<organism evidence="10 11">
    <name type="scientific">Oikopleura dioica</name>
    <name type="common">Tunicate</name>
    <dbReference type="NCBI Taxonomy" id="34765"/>
    <lineage>
        <taxon>Eukaryota</taxon>
        <taxon>Metazoa</taxon>
        <taxon>Chordata</taxon>
        <taxon>Tunicata</taxon>
        <taxon>Appendicularia</taxon>
        <taxon>Copelata</taxon>
        <taxon>Oikopleuridae</taxon>
        <taxon>Oikopleura</taxon>
    </lineage>
</organism>
<evidence type="ECO:0000256" key="7">
    <source>
        <dbReference type="ARBA" id="ARBA00023315"/>
    </source>
</evidence>
<evidence type="ECO:0000256" key="3">
    <source>
        <dbReference type="ARBA" id="ARBA00022448"/>
    </source>
</evidence>
<dbReference type="Pfam" id="PF00755">
    <property type="entry name" value="Carn_acyltransf"/>
    <property type="match status" value="1"/>
</dbReference>
<dbReference type="InterPro" id="IPR023213">
    <property type="entry name" value="CAT-like_dom_sf"/>
</dbReference>
<evidence type="ECO:0000256" key="6">
    <source>
        <dbReference type="ARBA" id="ARBA00023098"/>
    </source>
</evidence>
<comment type="similarity">
    <text evidence="2">Belongs to the carnitine/choline acetyltransferase family.</text>
</comment>
<feature type="domain" description="Choline/carnitine acyltransferase" evidence="9">
    <location>
        <begin position="47"/>
        <end position="679"/>
    </location>
</feature>
<keyword evidence="7" id="KW-0012">Acyltransferase</keyword>
<dbReference type="Gene3D" id="3.30.559.70">
    <property type="entry name" value="Choline/Carnitine o-acyltransferase, domain 2"/>
    <property type="match status" value="1"/>
</dbReference>
<evidence type="ECO:0000256" key="1">
    <source>
        <dbReference type="ARBA" id="ARBA00005005"/>
    </source>
</evidence>
<dbReference type="InterPro" id="IPR000542">
    <property type="entry name" value="Carn_acyl_trans"/>
</dbReference>
<accession>A0ABN7RMQ2</accession>
<protein>
    <submittedName>
        <fullName evidence="10">Oidioi.mRNA.OKI2018_I69.PAR.g9024.t1.cds</fullName>
    </submittedName>
</protein>
<comment type="catalytic activity">
    <reaction evidence="8">
        <text>4,8-dimethylnonanoyl-CoA + (R)-carnitine = O-4,8-dimethylnonanoyl-(R)-carnitine + CoA</text>
        <dbReference type="Rhea" id="RHEA:44860"/>
        <dbReference type="ChEBI" id="CHEBI:16347"/>
        <dbReference type="ChEBI" id="CHEBI:57287"/>
        <dbReference type="ChEBI" id="CHEBI:77061"/>
        <dbReference type="ChEBI" id="CHEBI:84654"/>
    </reaction>
</comment>
<dbReference type="Gene3D" id="1.10.275.20">
    <property type="entry name" value="Choline/Carnitine o-acyltransferase"/>
    <property type="match status" value="1"/>
</dbReference>
<evidence type="ECO:0000256" key="4">
    <source>
        <dbReference type="ARBA" id="ARBA00022679"/>
    </source>
</evidence>
<evidence type="ECO:0000256" key="5">
    <source>
        <dbReference type="ARBA" id="ARBA00022832"/>
    </source>
</evidence>
<evidence type="ECO:0000259" key="9">
    <source>
        <dbReference type="Pfam" id="PF00755"/>
    </source>
</evidence>
<keyword evidence="11" id="KW-1185">Reference proteome</keyword>
<dbReference type="PANTHER" id="PTHR22589">
    <property type="entry name" value="CARNITINE O-ACYLTRANSFERASE"/>
    <property type="match status" value="1"/>
</dbReference>
<keyword evidence="3" id="KW-0813">Transport</keyword>
<dbReference type="PANTHER" id="PTHR22589:SF16">
    <property type="entry name" value="CARNITINE O-PALMITOYLTRANSFERASE 2, MITOCHONDRIAL"/>
    <property type="match status" value="1"/>
</dbReference>
<sequence length="695" mass="79312">MRRTIVHSRNFSSTERSLRPKYDPEKHIQNAKLPTFHFQDSLPRMAIPPLAQTDKKIREAVKALEGHPKFTAEKIANFEKLWADFVASEGPKLDQLLRDDDEQNFKNSNFLNKPWTEMYLRDRRPLPMNYNPTVVLTDAGQTPPFRPFQFQRAAQIAWASAKFYLTLKDHLLEPDVFHMKGKPSPKADFLARWLPSTRISWKSKGIENQSMKYLPYAMNMSFPIDMSQYKNIMFSTRIPEKDIDRIQRGPLETRHATVLYCGRFYKIDLFDSNWNVKSQEDIFADFAAIQADGDARGFNQDSICPLSSAERDFWAETRQMLVENGNQEALDAVDHSMVCFTLDNYAYNDAGECCSETYSGPAKNRWHDKSIQIVMGKCALPGVNFEHAWGDGAAVLSYMNKINHYIEETLADKTCILNRDFKTDKVSKAVEIEFKLNDEIKSRIDEAQAAHDERWNRLQCCVMPLGKAPAAMNEFYYDQEAQETKDIFSHPLNRNWMLSKKLGADGFCQLGLMITGTKYYGHPVSGTGPKHGRTECIRPCTAEGQAAARIYIHEDMSKVENKKKFAAAIRAAIKRHNKQTKECLGGNGWDRHIFGMRHQAKKNSLTEHDVFNTETFQGLFEFPLSTSTLNSDAVSLGAFAPVVPGGFGLGYIVYPDWLGVSISGFKDEGADVYEFRKLLLQVFEDMMDAVEAEQL</sequence>
<evidence type="ECO:0000313" key="10">
    <source>
        <dbReference type="EMBL" id="CAG5078572.1"/>
    </source>
</evidence>
<reference evidence="10 11" key="1">
    <citation type="submission" date="2021-04" db="EMBL/GenBank/DDBJ databases">
        <authorList>
            <person name="Bliznina A."/>
        </authorList>
    </citation>
    <scope>NUCLEOTIDE SEQUENCE [LARGE SCALE GENOMIC DNA]</scope>
</reference>
<gene>
    <name evidence="10" type="ORF">OKIOD_LOCUS582</name>
</gene>
<evidence type="ECO:0000256" key="8">
    <source>
        <dbReference type="ARBA" id="ARBA00048999"/>
    </source>
</evidence>
<proteinExistence type="inferred from homology"/>
<comment type="pathway">
    <text evidence="1">Lipid metabolism; fatty acid beta-oxidation.</text>
</comment>
<dbReference type="InterPro" id="IPR042572">
    <property type="entry name" value="Carn_acyl_trans_N"/>
</dbReference>
<evidence type="ECO:0000313" key="11">
    <source>
        <dbReference type="Proteomes" id="UP001158576"/>
    </source>
</evidence>
<dbReference type="EMBL" id="OU015568">
    <property type="protein sequence ID" value="CAG5078572.1"/>
    <property type="molecule type" value="Genomic_DNA"/>
</dbReference>
<dbReference type="Proteomes" id="UP001158576">
    <property type="component" value="Chromosome PAR"/>
</dbReference>
<keyword evidence="4" id="KW-0808">Transferase</keyword>